<dbReference type="OrthoDB" id="3543921at2"/>
<evidence type="ECO:0000256" key="5">
    <source>
        <dbReference type="SAM" id="MobiDB-lite"/>
    </source>
</evidence>
<dbReference type="AlphaFoldDB" id="A0A366DLQ8"/>
<proteinExistence type="predicted"/>
<dbReference type="GO" id="GO:0006633">
    <property type="term" value="P:fatty acid biosynthetic process"/>
    <property type="evidence" value="ECO:0007669"/>
    <property type="project" value="TreeGrafter"/>
</dbReference>
<dbReference type="Gene3D" id="3.30.70.250">
    <property type="entry name" value="Malonyl-CoA ACP transacylase, ACP-binding"/>
    <property type="match status" value="1"/>
</dbReference>
<dbReference type="InterPro" id="IPR029058">
    <property type="entry name" value="AB_hydrolase_fold"/>
</dbReference>
<feature type="compositionally biased region" description="Polar residues" evidence="5">
    <location>
        <begin position="381"/>
        <end position="390"/>
    </location>
</feature>
<dbReference type="PANTHER" id="PTHR42681:SF1">
    <property type="entry name" value="MALONYL-COA-ACYL CARRIER PROTEIN TRANSACYLASE, MITOCHONDRIAL"/>
    <property type="match status" value="1"/>
</dbReference>
<feature type="region of interest" description="Disordered" evidence="5">
    <location>
        <begin position="327"/>
        <end position="347"/>
    </location>
</feature>
<sequence>MTVVVFPGQGAQRTGMGVDFYAEFPATRAVFAEASDAVGEDLYAICAERDPRLHRTEYTQPCVLTMQIAAYRVAVAETGLRPAAFGGHSLGEYTALVAAGVLDLADAVRLVRTRGRLMQRAVPEGEGAMAALILPGIAATDAAELVTAAGAEIANDNSPDQVVISGTAESVTAARGLLAERLPALRFVPLRVSAPFHSRLMSAIEPEFAAHLADCVPRLRPDRATVVTSNYTGQFHRPETLVDHLVRQISAPVRWTDNMRVLTATGGEICEIGPSSPLSKFFGAIGTPVTAISKVTDLSTLPRGVAGGGLGVQGMAAPVGEPWQLGAAAKFPPGPGSPVADRGVVPQPMSVAGSLDARSALPDAAPGGPASRSATRGPCASSATVESFPTSEAFEPAANRRAIPGGQEGNRDGLRLHRKPLGTPEVRLVCWPFAGGRAAAYAPWRDLLPDWAELIIVELPARRRTGDGAPIRRFADLVAAGLSATGDLFDLPCAFFGHSLGALTAYEVARRTPPHALFLSGSAAPHLPRPGRLSTLADDEFLSAIAHYDGIPAEVRDSPEVMSLFLPALRTDFEIYDDYRFMPLPPPHCPAHLFGGTDDPTVTRTQLDAWRDVLPGARSSRLLPGGHFYLTEQRARLAAAVTDALTALRTARTPA</sequence>
<dbReference type="SUPFAM" id="SSF53474">
    <property type="entry name" value="alpha/beta-Hydrolases"/>
    <property type="match status" value="1"/>
</dbReference>
<evidence type="ECO:0000256" key="1">
    <source>
        <dbReference type="ARBA" id="ARBA00013258"/>
    </source>
</evidence>
<evidence type="ECO:0000256" key="3">
    <source>
        <dbReference type="ARBA" id="ARBA00023315"/>
    </source>
</evidence>
<dbReference type="PANTHER" id="PTHR42681">
    <property type="entry name" value="MALONYL-COA-ACYL CARRIER PROTEIN TRANSACYLASE, MITOCHONDRIAL"/>
    <property type="match status" value="1"/>
</dbReference>
<comment type="catalytic activity">
    <reaction evidence="4">
        <text>holo-[ACP] + malonyl-CoA = malonyl-[ACP] + CoA</text>
        <dbReference type="Rhea" id="RHEA:41792"/>
        <dbReference type="Rhea" id="RHEA-COMP:9623"/>
        <dbReference type="Rhea" id="RHEA-COMP:9685"/>
        <dbReference type="ChEBI" id="CHEBI:57287"/>
        <dbReference type="ChEBI" id="CHEBI:57384"/>
        <dbReference type="ChEBI" id="CHEBI:64479"/>
        <dbReference type="ChEBI" id="CHEBI:78449"/>
        <dbReference type="EC" id="2.3.1.39"/>
    </reaction>
</comment>
<keyword evidence="8" id="KW-1185">Reference proteome</keyword>
<dbReference type="GO" id="GO:0005829">
    <property type="term" value="C:cytosol"/>
    <property type="evidence" value="ECO:0007669"/>
    <property type="project" value="TreeGrafter"/>
</dbReference>
<dbReference type="STRING" id="1210090.GCA_001613185_04096"/>
<dbReference type="SUPFAM" id="SSF52151">
    <property type="entry name" value="FabD/lysophospholipase-like"/>
    <property type="match status" value="1"/>
</dbReference>
<dbReference type="Gene3D" id="3.40.366.10">
    <property type="entry name" value="Malonyl-Coenzyme A Acyl Carrier Protein, domain 2"/>
    <property type="match status" value="1"/>
</dbReference>
<dbReference type="Pfam" id="PF00698">
    <property type="entry name" value="Acyl_transf_1"/>
    <property type="match status" value="1"/>
</dbReference>
<dbReference type="InterPro" id="IPR014043">
    <property type="entry name" value="Acyl_transferase_dom"/>
</dbReference>
<accession>A0A366DLQ8</accession>
<organism evidence="7 8">
    <name type="scientific">Nocardia puris</name>
    <dbReference type="NCBI Taxonomy" id="208602"/>
    <lineage>
        <taxon>Bacteria</taxon>
        <taxon>Bacillati</taxon>
        <taxon>Actinomycetota</taxon>
        <taxon>Actinomycetes</taxon>
        <taxon>Mycobacteriales</taxon>
        <taxon>Nocardiaceae</taxon>
        <taxon>Nocardia</taxon>
    </lineage>
</organism>
<evidence type="ECO:0000313" key="8">
    <source>
        <dbReference type="Proteomes" id="UP000252586"/>
    </source>
</evidence>
<dbReference type="EMBL" id="QNRE01000006">
    <property type="protein sequence ID" value="RBO90168.1"/>
    <property type="molecule type" value="Genomic_DNA"/>
</dbReference>
<protein>
    <recommendedName>
        <fullName evidence="1">[acyl-carrier-protein] S-malonyltransferase</fullName>
        <ecNumber evidence="1">2.3.1.39</ecNumber>
    </recommendedName>
</protein>
<dbReference type="InterPro" id="IPR050858">
    <property type="entry name" value="Mal-CoA-ACP_Trans/PKS_FabD"/>
</dbReference>
<dbReference type="InterPro" id="IPR001031">
    <property type="entry name" value="Thioesterase"/>
</dbReference>
<dbReference type="GO" id="GO:0004314">
    <property type="term" value="F:[acyl-carrier-protein] S-malonyltransferase activity"/>
    <property type="evidence" value="ECO:0007669"/>
    <property type="project" value="UniProtKB-EC"/>
</dbReference>
<dbReference type="Gene3D" id="3.40.50.1820">
    <property type="entry name" value="alpha/beta hydrolase"/>
    <property type="match status" value="1"/>
</dbReference>
<name>A0A366DLQ8_9NOCA</name>
<keyword evidence="2" id="KW-0808">Transferase</keyword>
<keyword evidence="3" id="KW-0012">Acyltransferase</keyword>
<evidence type="ECO:0000256" key="2">
    <source>
        <dbReference type="ARBA" id="ARBA00022679"/>
    </source>
</evidence>
<dbReference type="Pfam" id="PF00975">
    <property type="entry name" value="Thioesterase"/>
    <property type="match status" value="1"/>
</dbReference>
<feature type="domain" description="Malonyl-CoA:ACP transacylase (MAT)" evidence="6">
    <location>
        <begin position="5"/>
        <end position="305"/>
    </location>
</feature>
<dbReference type="InterPro" id="IPR016036">
    <property type="entry name" value="Malonyl_transacylase_ACP-bd"/>
</dbReference>
<dbReference type="InterPro" id="IPR001227">
    <property type="entry name" value="Ac_transferase_dom_sf"/>
</dbReference>
<dbReference type="RefSeq" id="WP_067510810.1">
    <property type="nucleotide sequence ID" value="NZ_QNRE01000006.1"/>
</dbReference>
<dbReference type="InterPro" id="IPR016035">
    <property type="entry name" value="Acyl_Trfase/lysoPLipase"/>
</dbReference>
<dbReference type="EC" id="2.3.1.39" evidence="1"/>
<feature type="region of interest" description="Disordered" evidence="5">
    <location>
        <begin position="359"/>
        <end position="418"/>
    </location>
</feature>
<comment type="caution">
    <text evidence="7">The sequence shown here is derived from an EMBL/GenBank/DDBJ whole genome shotgun (WGS) entry which is preliminary data.</text>
</comment>
<evidence type="ECO:0000256" key="4">
    <source>
        <dbReference type="ARBA" id="ARBA00048462"/>
    </source>
</evidence>
<reference evidence="7 8" key="1">
    <citation type="submission" date="2018-06" db="EMBL/GenBank/DDBJ databases">
        <title>Genomic Encyclopedia of Type Strains, Phase IV (KMG-IV): sequencing the most valuable type-strain genomes for metagenomic binning, comparative biology and taxonomic classification.</title>
        <authorList>
            <person name="Goeker M."/>
        </authorList>
    </citation>
    <scope>NUCLEOTIDE SEQUENCE [LARGE SCALE GENOMIC DNA]</scope>
    <source>
        <strain evidence="7 8">DSM 44599</strain>
    </source>
</reference>
<evidence type="ECO:0000259" key="6">
    <source>
        <dbReference type="SMART" id="SM00827"/>
    </source>
</evidence>
<gene>
    <name evidence="7" type="ORF">DFR74_10652</name>
</gene>
<dbReference type="SMART" id="SM00827">
    <property type="entry name" value="PKS_AT"/>
    <property type="match status" value="1"/>
</dbReference>
<dbReference type="Proteomes" id="UP000252586">
    <property type="component" value="Unassembled WGS sequence"/>
</dbReference>
<evidence type="ECO:0000313" key="7">
    <source>
        <dbReference type="EMBL" id="RBO90168.1"/>
    </source>
</evidence>
<dbReference type="SUPFAM" id="SSF55048">
    <property type="entry name" value="Probable ACP-binding domain of malonyl-CoA ACP transacylase"/>
    <property type="match status" value="1"/>
</dbReference>